<evidence type="ECO:0000313" key="19">
    <source>
        <dbReference type="Proteomes" id="UP000738402"/>
    </source>
</evidence>
<dbReference type="InterPro" id="IPR033124">
    <property type="entry name" value="Ser_caboxypep_his_AS"/>
</dbReference>
<comment type="subcellular location">
    <subcellularLocation>
        <location evidence="2">Golgi apparatus</location>
        <location evidence="2">trans-Golgi network membrane</location>
        <topology evidence="2">Single-pass type I membrane protein</topology>
    </subcellularLocation>
</comment>
<keyword evidence="4 14" id="KW-0121">Carboxypeptidase</keyword>
<dbReference type="SUPFAM" id="SSF53474">
    <property type="entry name" value="alpha/beta-Hydrolases"/>
    <property type="match status" value="1"/>
</dbReference>
<dbReference type="EMBL" id="JAHLUN010000013">
    <property type="protein sequence ID" value="KAG7762643.1"/>
    <property type="molecule type" value="Genomic_DNA"/>
</dbReference>
<evidence type="ECO:0000256" key="15">
    <source>
        <dbReference type="SAM" id="Phobius"/>
    </source>
</evidence>
<evidence type="ECO:0000256" key="2">
    <source>
        <dbReference type="ARBA" id="ARBA00004393"/>
    </source>
</evidence>
<feature type="chain" id="PRO_5042671530" description="Carboxypeptidase" evidence="14">
    <location>
        <begin position="19"/>
        <end position="611"/>
    </location>
</feature>
<keyword evidence="10 15" id="KW-1133">Transmembrane helix</keyword>
<evidence type="ECO:0000256" key="4">
    <source>
        <dbReference type="ARBA" id="ARBA00022645"/>
    </source>
</evidence>
<dbReference type="Proteomes" id="UP000697297">
    <property type="component" value="Unassembled WGS sequence"/>
</dbReference>
<evidence type="ECO:0000313" key="18">
    <source>
        <dbReference type="Proteomes" id="UP000697297"/>
    </source>
</evidence>
<keyword evidence="11" id="KW-0333">Golgi apparatus</keyword>
<dbReference type="Gene3D" id="3.40.50.1820">
    <property type="entry name" value="alpha/beta hydrolase"/>
    <property type="match status" value="1"/>
</dbReference>
<keyword evidence="7" id="KW-0053">Apoptosis</keyword>
<evidence type="ECO:0000256" key="9">
    <source>
        <dbReference type="ARBA" id="ARBA00022801"/>
    </source>
</evidence>
<dbReference type="PRINTS" id="PR00724">
    <property type="entry name" value="CRBOXYPTASEC"/>
</dbReference>
<evidence type="ECO:0000313" key="16">
    <source>
        <dbReference type="EMBL" id="KAG7724822.1"/>
    </source>
</evidence>
<dbReference type="AlphaFoldDB" id="A0AAN6D2P8"/>
<name>A0AAN6D2P8_9ASCO</name>
<keyword evidence="8 14" id="KW-0732">Signal</keyword>
<dbReference type="GO" id="GO:0006915">
    <property type="term" value="P:apoptotic process"/>
    <property type="evidence" value="ECO:0007669"/>
    <property type="project" value="UniProtKB-KW"/>
</dbReference>
<dbReference type="PANTHER" id="PTHR11802">
    <property type="entry name" value="SERINE PROTEASE FAMILY S10 SERINE CARBOXYPEPTIDASE"/>
    <property type="match status" value="1"/>
</dbReference>
<keyword evidence="12 15" id="KW-0472">Membrane</keyword>
<evidence type="ECO:0000256" key="11">
    <source>
        <dbReference type="ARBA" id="ARBA00023034"/>
    </source>
</evidence>
<dbReference type="GO" id="GO:0006508">
    <property type="term" value="P:proteolysis"/>
    <property type="evidence" value="ECO:0007669"/>
    <property type="project" value="UniProtKB-KW"/>
</dbReference>
<dbReference type="GO" id="GO:0004185">
    <property type="term" value="F:serine-type carboxypeptidase activity"/>
    <property type="evidence" value="ECO:0007669"/>
    <property type="project" value="UniProtKB-UniRule"/>
</dbReference>
<reference evidence="16 18" key="1">
    <citation type="journal article" date="2021" name="G3 (Bethesda)">
        <title>Genomic diversity, chromosomal rearrangements, and interspecies hybridization in the ogataea polymorpha species complex.</title>
        <authorList>
            <person name="Hanson S.J."/>
            <person name="Cinneide E.O."/>
            <person name="Salzberg L.I."/>
            <person name="Wolfe K.H."/>
            <person name="McGowan J."/>
            <person name="Fitzpatrick D.A."/>
            <person name="Matlin K."/>
        </authorList>
    </citation>
    <scope>NUCLEOTIDE SEQUENCE</scope>
    <source>
        <strain evidence="17">81-436-3</strain>
        <strain evidence="16">83-405-1</strain>
    </source>
</reference>
<evidence type="ECO:0000313" key="17">
    <source>
        <dbReference type="EMBL" id="KAG7762643.1"/>
    </source>
</evidence>
<dbReference type="InterPro" id="IPR029058">
    <property type="entry name" value="AB_hydrolase_fold"/>
</dbReference>
<dbReference type="Pfam" id="PF00450">
    <property type="entry name" value="Peptidase_S10"/>
    <property type="match status" value="1"/>
</dbReference>
<dbReference type="EC" id="3.4.16.-" evidence="14"/>
<feature type="transmembrane region" description="Helical" evidence="15">
    <location>
        <begin position="495"/>
        <end position="516"/>
    </location>
</feature>
<proteinExistence type="inferred from homology"/>
<keyword evidence="9 14" id="KW-0378">Hydrolase</keyword>
<accession>A0AAN6D2P8</accession>
<dbReference type="PANTHER" id="PTHR11802:SF190">
    <property type="entry name" value="PHEROMONE-PROCESSING CARBOXYPEPTIDASE KEX1"/>
    <property type="match status" value="1"/>
</dbReference>
<gene>
    <name evidence="16" type="ORF">KL933_004644</name>
    <name evidence="17" type="ORF">KL946_004384</name>
</gene>
<protein>
    <recommendedName>
        <fullName evidence="14">Carboxypeptidase</fullName>
        <ecNumber evidence="14">3.4.16.-</ecNumber>
    </recommendedName>
</protein>
<evidence type="ECO:0000256" key="5">
    <source>
        <dbReference type="ARBA" id="ARBA00022670"/>
    </source>
</evidence>
<organism evidence="16 19">
    <name type="scientific">Ogataea haglerorum</name>
    <dbReference type="NCBI Taxonomy" id="1937702"/>
    <lineage>
        <taxon>Eukaryota</taxon>
        <taxon>Fungi</taxon>
        <taxon>Dikarya</taxon>
        <taxon>Ascomycota</taxon>
        <taxon>Saccharomycotina</taxon>
        <taxon>Pichiomycetes</taxon>
        <taxon>Pichiales</taxon>
        <taxon>Pichiaceae</taxon>
        <taxon>Ogataea</taxon>
    </lineage>
</organism>
<evidence type="ECO:0000256" key="7">
    <source>
        <dbReference type="ARBA" id="ARBA00022703"/>
    </source>
</evidence>
<evidence type="ECO:0000256" key="10">
    <source>
        <dbReference type="ARBA" id="ARBA00022989"/>
    </source>
</evidence>
<keyword evidence="18" id="KW-1185">Reference proteome</keyword>
<comment type="catalytic activity">
    <reaction evidence="1">
        <text>Preferential release of a C-terminal arginine or lysine residue.</text>
        <dbReference type="EC" id="3.4.16.6"/>
    </reaction>
</comment>
<dbReference type="PROSITE" id="PS00560">
    <property type="entry name" value="CARBOXYPEPT_SER_HIS"/>
    <property type="match status" value="1"/>
</dbReference>
<evidence type="ECO:0000256" key="14">
    <source>
        <dbReference type="RuleBase" id="RU361156"/>
    </source>
</evidence>
<evidence type="ECO:0000256" key="6">
    <source>
        <dbReference type="ARBA" id="ARBA00022692"/>
    </source>
</evidence>
<evidence type="ECO:0000256" key="1">
    <source>
        <dbReference type="ARBA" id="ARBA00001003"/>
    </source>
</evidence>
<dbReference type="InterPro" id="IPR001563">
    <property type="entry name" value="Peptidase_S10"/>
</dbReference>
<evidence type="ECO:0000256" key="13">
    <source>
        <dbReference type="ARBA" id="ARBA00023180"/>
    </source>
</evidence>
<evidence type="ECO:0000256" key="3">
    <source>
        <dbReference type="ARBA" id="ARBA00009431"/>
    </source>
</evidence>
<dbReference type="GO" id="GO:0005802">
    <property type="term" value="C:trans-Golgi network"/>
    <property type="evidence" value="ECO:0007669"/>
    <property type="project" value="TreeGrafter"/>
</dbReference>
<feature type="signal peptide" evidence="14">
    <location>
        <begin position="1"/>
        <end position="18"/>
    </location>
</feature>
<evidence type="ECO:0000256" key="8">
    <source>
        <dbReference type="ARBA" id="ARBA00022729"/>
    </source>
</evidence>
<dbReference type="PROSITE" id="PS00131">
    <property type="entry name" value="CARBOXYPEPT_SER_SER"/>
    <property type="match status" value="1"/>
</dbReference>
<keyword evidence="13" id="KW-0325">Glycoprotein</keyword>
<keyword evidence="5 14" id="KW-0645">Protease</keyword>
<sequence length="611" mass="69965">MSRYFLLACTLALQCVAASEEDYLVKDLPGLSNIPPTARPVMHAGHLEIDEENNTELFFWRFQNPKTNQTHDMLHRDELIVWLNGGPGCSSLDGAMMETGPLRVSEKLEVELNPGSWTQVADMVFVDQPAGTGFSYTDSYDTELKQAAQHFWQFLKTYYELFPEDRMKKLYLAGESYAGQFIPYFANEIVENNSLNVTLEGLLIGNGWIDPDIQSLSYVPFSLEAGFLDRQSPSMSHVLKQHEKCQQAIDDPSNRDFEKLECVKIFHSILAATKDETKPAKEQCVNMYDYRKHDYFPACGSNWPEGLPAVTDFLNLDTVQKALNLKSPKKWHECDGKVEFFFQPEHSAKSFDLLPKLLEKMKITLFAGDKDVICNHKSIEMLIEKLQITPGQVGFTKSRKFGWIYDGQEVGEIESQSNLTYVKVFNSSHMVPYDLPEVSRGLFDIITNSVEKRSTDIVTPVYDSRGDYKFVEEKQDTDQDEEEENEKPANHHHSLTFYVAELVILAVLACLLYSFYRSFAKSRKSAFLSLSSRKKKKKQVHWFDESDIGMEQEAGEPDHKPKSMLESVFNKLGYGGQYDTVRENPDIEMAPVEEHEDQFIIQSDEEEFGNR</sequence>
<dbReference type="EMBL" id="JAHLUH010000015">
    <property type="protein sequence ID" value="KAG7724822.1"/>
    <property type="molecule type" value="Genomic_DNA"/>
</dbReference>
<evidence type="ECO:0000256" key="12">
    <source>
        <dbReference type="ARBA" id="ARBA00023136"/>
    </source>
</evidence>
<dbReference type="Proteomes" id="UP000738402">
    <property type="component" value="Unassembled WGS sequence"/>
</dbReference>
<keyword evidence="6 15" id="KW-0812">Transmembrane</keyword>
<comment type="caution">
    <text evidence="16">The sequence shown here is derived from an EMBL/GenBank/DDBJ whole genome shotgun (WGS) entry which is preliminary data.</text>
</comment>
<comment type="similarity">
    <text evidence="3 14">Belongs to the peptidase S10 family.</text>
</comment>
<dbReference type="InterPro" id="IPR018202">
    <property type="entry name" value="Ser_caboxypep_ser_AS"/>
</dbReference>